<evidence type="ECO:0000259" key="1">
    <source>
        <dbReference type="Pfam" id="PF00975"/>
    </source>
</evidence>
<proteinExistence type="predicted"/>
<name>A0A345D7U5_9BURK</name>
<dbReference type="OrthoDB" id="9800435at2"/>
<accession>A0A345D7U5</accession>
<feature type="domain" description="Thioesterase" evidence="1">
    <location>
        <begin position="109"/>
        <end position="147"/>
    </location>
</feature>
<protein>
    <recommendedName>
        <fullName evidence="1">Thioesterase domain-containing protein</fullName>
    </recommendedName>
</protein>
<dbReference type="SUPFAM" id="SSF53474">
    <property type="entry name" value="alpha/beta-Hydrolases"/>
    <property type="match status" value="1"/>
</dbReference>
<sequence length="211" mass="22652">MRAGTEKLTIDGLVGMIEIAVDVPKIEPSEVKGLALVAHPHPLFGGAMDNKVAQTLAKTLNELGYIAVRPNFRGVGQTAGVHDHGVAETEDMLVVLEWMRAELGIFVGAPLVLAGFSFGSFVQSRVAAALQARGEAVSRMIMVGTAAGKWDVAPVPSDSIVIHGELDDTIPLGAVMRWAEPLELPVTVVAGADHFFHRRLHIIKQIIVQQW</sequence>
<organism evidence="2 3">
    <name type="scientific">Ephemeroptericola cinctiostellae</name>
    <dbReference type="NCBI Taxonomy" id="2268024"/>
    <lineage>
        <taxon>Bacteria</taxon>
        <taxon>Pseudomonadati</taxon>
        <taxon>Pseudomonadota</taxon>
        <taxon>Betaproteobacteria</taxon>
        <taxon>Burkholderiales</taxon>
        <taxon>Burkholderiaceae</taxon>
        <taxon>Ephemeroptericola</taxon>
    </lineage>
</organism>
<gene>
    <name evidence="2" type="ORF">DTO96_100140</name>
</gene>
<dbReference type="Pfam" id="PF00975">
    <property type="entry name" value="Thioesterase"/>
    <property type="match status" value="1"/>
</dbReference>
<evidence type="ECO:0000313" key="2">
    <source>
        <dbReference type="EMBL" id="AXF84433.1"/>
    </source>
</evidence>
<dbReference type="PANTHER" id="PTHR42103:SF2">
    <property type="entry name" value="AB HYDROLASE-1 DOMAIN-CONTAINING PROTEIN"/>
    <property type="match status" value="1"/>
</dbReference>
<dbReference type="PANTHER" id="PTHR42103">
    <property type="entry name" value="ALPHA/BETA-HYDROLASES SUPERFAMILY PROTEIN"/>
    <property type="match status" value="1"/>
</dbReference>
<evidence type="ECO:0000313" key="3">
    <source>
        <dbReference type="Proteomes" id="UP000252182"/>
    </source>
</evidence>
<dbReference type="KEGG" id="hyf:DTO96_100140"/>
<dbReference type="Proteomes" id="UP000252182">
    <property type="component" value="Chromosome"/>
</dbReference>
<reference evidence="3" key="1">
    <citation type="submission" date="2018-07" db="EMBL/GenBank/DDBJ databases">
        <authorList>
            <person name="Kim H."/>
        </authorList>
    </citation>
    <scope>NUCLEOTIDE SEQUENCE [LARGE SCALE GENOMIC DNA]</scope>
    <source>
        <strain evidence="3">F02</strain>
    </source>
</reference>
<keyword evidence="3" id="KW-1185">Reference proteome</keyword>
<dbReference type="RefSeq" id="WP_114561738.1">
    <property type="nucleotide sequence ID" value="NZ_CP031124.1"/>
</dbReference>
<dbReference type="EMBL" id="CP031124">
    <property type="protein sequence ID" value="AXF84433.1"/>
    <property type="molecule type" value="Genomic_DNA"/>
</dbReference>
<dbReference type="InterPro" id="IPR001031">
    <property type="entry name" value="Thioesterase"/>
</dbReference>
<dbReference type="InterPro" id="IPR029058">
    <property type="entry name" value="AB_hydrolase_fold"/>
</dbReference>
<dbReference type="Gene3D" id="3.40.50.1820">
    <property type="entry name" value="alpha/beta hydrolase"/>
    <property type="match status" value="1"/>
</dbReference>
<dbReference type="AlphaFoldDB" id="A0A345D7U5"/>